<comment type="caution">
    <text evidence="10">The sequence shown here is derived from an EMBL/GenBank/DDBJ whole genome shotgun (WGS) entry which is preliminary data.</text>
</comment>
<evidence type="ECO:0000256" key="3">
    <source>
        <dbReference type="ARBA" id="ARBA00008654"/>
    </source>
</evidence>
<dbReference type="Pfam" id="PF02668">
    <property type="entry name" value="TauD"/>
    <property type="match status" value="1"/>
</dbReference>
<dbReference type="Proteomes" id="UP000287447">
    <property type="component" value="Unassembled WGS sequence"/>
</dbReference>
<dbReference type="EMBL" id="SADE01000002">
    <property type="protein sequence ID" value="RVU36863.1"/>
    <property type="molecule type" value="Genomic_DNA"/>
</dbReference>
<dbReference type="InterPro" id="IPR038492">
    <property type="entry name" value="GBBH-like_N_sf"/>
</dbReference>
<keyword evidence="5" id="KW-0223">Dioxygenase</keyword>
<dbReference type="InterPro" id="IPR042098">
    <property type="entry name" value="TauD-like_sf"/>
</dbReference>
<dbReference type="Gene3D" id="3.30.2020.30">
    <property type="match status" value="1"/>
</dbReference>
<keyword evidence="7" id="KW-0408">Iron</keyword>
<evidence type="ECO:0000256" key="5">
    <source>
        <dbReference type="ARBA" id="ARBA00022964"/>
    </source>
</evidence>
<evidence type="ECO:0000256" key="7">
    <source>
        <dbReference type="ARBA" id="ARBA00023004"/>
    </source>
</evidence>
<protein>
    <submittedName>
        <fullName evidence="10">DUF971 domain-containing protein</fullName>
    </submittedName>
</protein>
<keyword evidence="6" id="KW-0560">Oxidoreductase</keyword>
<dbReference type="GO" id="GO:0046872">
    <property type="term" value="F:metal ion binding"/>
    <property type="evidence" value="ECO:0007669"/>
    <property type="project" value="UniProtKB-KW"/>
</dbReference>
<dbReference type="SUPFAM" id="SSF51197">
    <property type="entry name" value="Clavaminate synthase-like"/>
    <property type="match status" value="1"/>
</dbReference>
<organism evidence="10 11">
    <name type="scientific">Hwanghaeella grinnelliae</name>
    <dbReference type="NCBI Taxonomy" id="2500179"/>
    <lineage>
        <taxon>Bacteria</taxon>
        <taxon>Pseudomonadati</taxon>
        <taxon>Pseudomonadota</taxon>
        <taxon>Alphaproteobacteria</taxon>
        <taxon>Rhodospirillales</taxon>
        <taxon>Rhodospirillaceae</taxon>
        <taxon>Hwanghaeella</taxon>
    </lineage>
</organism>
<dbReference type="PANTHER" id="PTHR10696">
    <property type="entry name" value="GAMMA-BUTYROBETAINE HYDROXYLASE-RELATED"/>
    <property type="match status" value="1"/>
</dbReference>
<comment type="cofactor">
    <cofactor evidence="2">
        <name>L-ascorbate</name>
        <dbReference type="ChEBI" id="CHEBI:38290"/>
    </cofactor>
</comment>
<keyword evidence="4" id="KW-0479">Metal-binding</keyword>
<keyword evidence="11" id="KW-1185">Reference proteome</keyword>
<evidence type="ECO:0000259" key="8">
    <source>
        <dbReference type="Pfam" id="PF02668"/>
    </source>
</evidence>
<name>A0A437QQS1_9PROT</name>
<comment type="similarity">
    <text evidence="3">Belongs to the gamma-BBH/TMLD family.</text>
</comment>
<accession>A0A437QQS1</accession>
<comment type="cofactor">
    <cofactor evidence="1">
        <name>Fe(2+)</name>
        <dbReference type="ChEBI" id="CHEBI:29033"/>
    </cofactor>
</comment>
<dbReference type="Gene3D" id="3.60.130.10">
    <property type="entry name" value="Clavaminate synthase-like"/>
    <property type="match status" value="1"/>
</dbReference>
<dbReference type="Pfam" id="PF06155">
    <property type="entry name" value="GBBH-like_N"/>
    <property type="match status" value="1"/>
</dbReference>
<dbReference type="InterPro" id="IPR010376">
    <property type="entry name" value="GBBH-like_N"/>
</dbReference>
<evidence type="ECO:0000256" key="4">
    <source>
        <dbReference type="ARBA" id="ARBA00022723"/>
    </source>
</evidence>
<dbReference type="CDD" id="cd00250">
    <property type="entry name" value="CAS_like"/>
    <property type="match status" value="1"/>
</dbReference>
<gene>
    <name evidence="10" type="ORF">EOI86_17020</name>
</gene>
<evidence type="ECO:0000313" key="10">
    <source>
        <dbReference type="EMBL" id="RVU36863.1"/>
    </source>
</evidence>
<feature type="domain" description="Gamma-butyrobetaine hydroxylase-like N-terminal" evidence="9">
    <location>
        <begin position="14"/>
        <end position="91"/>
    </location>
</feature>
<dbReference type="GO" id="GO:0045329">
    <property type="term" value="P:carnitine biosynthetic process"/>
    <property type="evidence" value="ECO:0007669"/>
    <property type="project" value="TreeGrafter"/>
</dbReference>
<dbReference type="AlphaFoldDB" id="A0A437QQS1"/>
<dbReference type="FunFam" id="3.60.130.10:FF:000001">
    <property type="entry name" value="Trimethyllysine dioxygenase, mitochondrial"/>
    <property type="match status" value="1"/>
</dbReference>
<reference evidence="11" key="1">
    <citation type="submission" date="2019-01" db="EMBL/GenBank/DDBJ databases">
        <title>Gri0909 isolated from a small marine red alga.</title>
        <authorList>
            <person name="Kim J."/>
            <person name="Jeong S.E."/>
            <person name="Jeon C.O."/>
        </authorList>
    </citation>
    <scope>NUCLEOTIDE SEQUENCE [LARGE SCALE GENOMIC DNA]</scope>
    <source>
        <strain evidence="11">Gri0909</strain>
    </source>
</reference>
<dbReference type="GO" id="GO:0016706">
    <property type="term" value="F:2-oxoglutarate-dependent dioxygenase activity"/>
    <property type="evidence" value="ECO:0007669"/>
    <property type="project" value="UniProtKB-ARBA"/>
</dbReference>
<evidence type="ECO:0000256" key="2">
    <source>
        <dbReference type="ARBA" id="ARBA00001961"/>
    </source>
</evidence>
<dbReference type="InterPro" id="IPR050411">
    <property type="entry name" value="AlphaKG_dependent_hydroxylases"/>
</dbReference>
<sequence length="371" mass="41514">MHHVTNIEARDDWATVTWSDGLTQSLYAPWLRDNAQDAETVHPGNGQRLIDVSDIPANPTFKSTELATDGTLAVTFEPDGHSCRYAPDWLRRFAEPVADPFAPRLWHESFTVPRFSYDAITTSTDVERQWLTAVARDGIALVTGAPTEPETVCAIAELFGFVRHTNYGRLFDVVSVENPTNMAFSAAGLMVHTDNPYRDPVPGLQLLHCLENESDGGGSLFIDGFQAAERLRHEDPTAFHILATTWLPFRFRDANVDLQARAPLITVDDKDRVVTVRYNNRSIAPADIPASDLPDFYRAYRTFSGLLRNPETEAVLRLTPGDCVVFDNMRVLHGRKSFAKGRRWLQGCYADKDAILGRLRLGIRDTASLQL</sequence>
<evidence type="ECO:0000259" key="9">
    <source>
        <dbReference type="Pfam" id="PF06155"/>
    </source>
</evidence>
<evidence type="ECO:0000256" key="1">
    <source>
        <dbReference type="ARBA" id="ARBA00001954"/>
    </source>
</evidence>
<feature type="domain" description="TauD/TfdA-like" evidence="8">
    <location>
        <begin position="114"/>
        <end position="349"/>
    </location>
</feature>
<proteinExistence type="inferred from homology"/>
<evidence type="ECO:0000256" key="6">
    <source>
        <dbReference type="ARBA" id="ARBA00023002"/>
    </source>
</evidence>
<dbReference type="InterPro" id="IPR003819">
    <property type="entry name" value="TauD/TfdA-like"/>
</dbReference>
<dbReference type="PANTHER" id="PTHR10696:SF25">
    <property type="entry name" value="OXIDOREDUCTASE AIM17-RELATED"/>
    <property type="match status" value="1"/>
</dbReference>
<evidence type="ECO:0000313" key="11">
    <source>
        <dbReference type="Proteomes" id="UP000287447"/>
    </source>
</evidence>